<dbReference type="OrthoDB" id="10646915at2759"/>
<evidence type="ECO:0000313" key="12">
    <source>
        <dbReference type="EMBL" id="GHP04269.1"/>
    </source>
</evidence>
<evidence type="ECO:0000256" key="8">
    <source>
        <dbReference type="ARBA" id="ARBA00023034"/>
    </source>
</evidence>
<name>A0A830HG35_9CHLO</name>
<keyword evidence="3" id="KW-0328">Glycosyltransferase</keyword>
<reference evidence="12" key="1">
    <citation type="submission" date="2020-10" db="EMBL/GenBank/DDBJ databases">
        <title>Unveiling of a novel bifunctional photoreceptor, Dualchrome1, isolated from a cosmopolitan green alga.</title>
        <authorList>
            <person name="Suzuki S."/>
            <person name="Kawachi M."/>
        </authorList>
    </citation>
    <scope>NUCLEOTIDE SEQUENCE</scope>
    <source>
        <strain evidence="12">NIES 2893</strain>
    </source>
</reference>
<evidence type="ECO:0000256" key="7">
    <source>
        <dbReference type="ARBA" id="ARBA00022989"/>
    </source>
</evidence>
<keyword evidence="5" id="KW-0812">Transmembrane</keyword>
<comment type="caution">
    <text evidence="12">The sequence shown here is derived from an EMBL/GenBank/DDBJ whole genome shotgun (WGS) entry which is preliminary data.</text>
</comment>
<keyword evidence="9" id="KW-0472">Membrane</keyword>
<dbReference type="GO" id="GO:0008373">
    <property type="term" value="F:sialyltransferase activity"/>
    <property type="evidence" value="ECO:0007669"/>
    <property type="project" value="InterPro"/>
</dbReference>
<dbReference type="Proteomes" id="UP000660262">
    <property type="component" value="Unassembled WGS sequence"/>
</dbReference>
<keyword evidence="13" id="KW-1185">Reference proteome</keyword>
<dbReference type="Gene3D" id="3.90.1480.20">
    <property type="entry name" value="Glycosyl transferase family 29"/>
    <property type="match status" value="1"/>
</dbReference>
<evidence type="ECO:0000256" key="9">
    <source>
        <dbReference type="ARBA" id="ARBA00023136"/>
    </source>
</evidence>
<dbReference type="Pfam" id="PF00777">
    <property type="entry name" value="Glyco_transf_29"/>
    <property type="match status" value="1"/>
</dbReference>
<dbReference type="EMBL" id="BNJQ01000007">
    <property type="protein sequence ID" value="GHP04269.1"/>
    <property type="molecule type" value="Genomic_DNA"/>
</dbReference>
<dbReference type="InterPro" id="IPR038578">
    <property type="entry name" value="GT29-like_sf"/>
</dbReference>
<evidence type="ECO:0000313" key="13">
    <source>
        <dbReference type="Proteomes" id="UP000660262"/>
    </source>
</evidence>
<protein>
    <submittedName>
        <fullName evidence="12">Uncharacterized protein</fullName>
    </submittedName>
</protein>
<comment type="subcellular location">
    <subcellularLocation>
        <location evidence="1">Golgi apparatus membrane</location>
        <topology evidence="1">Single-pass type II membrane protein</topology>
    </subcellularLocation>
</comment>
<evidence type="ECO:0000256" key="2">
    <source>
        <dbReference type="ARBA" id="ARBA00006003"/>
    </source>
</evidence>
<evidence type="ECO:0000256" key="6">
    <source>
        <dbReference type="ARBA" id="ARBA00022968"/>
    </source>
</evidence>
<sequence length="253" mass="27154">MAAFSTSFVEWVGLAINGFMATSGLYGILVAAQVCEHIDLYGFQVSTAHGVCAYHYYDSCDQPANAQRDDIEWFVVRELVAMGAARFMEPCIEECHEGEGSCEACKAAANFPKAVIRRRARCPPCSTAYGGCRPGQGGRPIQHWAFTRRGTPPPQPQWRSLPIWQRPGGYTLQRILMSNASALSDPALANFLGGRMARRLRPRPVHHSTTDMPSDVAAAISSVSADGGAGIVGGESGPSQVASRRAKRAAAAL</sequence>
<keyword evidence="7" id="KW-1133">Transmembrane helix</keyword>
<dbReference type="InterPro" id="IPR001675">
    <property type="entry name" value="Glyco_trans_29"/>
</dbReference>
<dbReference type="GO" id="GO:0000139">
    <property type="term" value="C:Golgi membrane"/>
    <property type="evidence" value="ECO:0007669"/>
    <property type="project" value="UniProtKB-SubCell"/>
</dbReference>
<keyword evidence="4" id="KW-0808">Transferase</keyword>
<proteinExistence type="inferred from homology"/>
<evidence type="ECO:0000256" key="4">
    <source>
        <dbReference type="ARBA" id="ARBA00022679"/>
    </source>
</evidence>
<organism evidence="12 13">
    <name type="scientific">Pycnococcus provasolii</name>
    <dbReference type="NCBI Taxonomy" id="41880"/>
    <lineage>
        <taxon>Eukaryota</taxon>
        <taxon>Viridiplantae</taxon>
        <taxon>Chlorophyta</taxon>
        <taxon>Pseudoscourfieldiophyceae</taxon>
        <taxon>Pseudoscourfieldiales</taxon>
        <taxon>Pycnococcaceae</taxon>
        <taxon>Pycnococcus</taxon>
    </lineage>
</organism>
<evidence type="ECO:0000256" key="5">
    <source>
        <dbReference type="ARBA" id="ARBA00022692"/>
    </source>
</evidence>
<feature type="region of interest" description="Disordered" evidence="11">
    <location>
        <begin position="230"/>
        <end position="253"/>
    </location>
</feature>
<keyword evidence="10" id="KW-0325">Glycoprotein</keyword>
<gene>
    <name evidence="12" type="ORF">PPROV_000302300</name>
</gene>
<comment type="similarity">
    <text evidence="2">Belongs to the glycosyltransferase 29 family.</text>
</comment>
<accession>A0A830HG35</accession>
<evidence type="ECO:0000256" key="11">
    <source>
        <dbReference type="SAM" id="MobiDB-lite"/>
    </source>
</evidence>
<evidence type="ECO:0000256" key="3">
    <source>
        <dbReference type="ARBA" id="ARBA00022676"/>
    </source>
</evidence>
<feature type="compositionally biased region" description="Basic residues" evidence="11">
    <location>
        <begin position="244"/>
        <end position="253"/>
    </location>
</feature>
<keyword evidence="6" id="KW-0735">Signal-anchor</keyword>
<keyword evidence="8" id="KW-0333">Golgi apparatus</keyword>
<dbReference type="AlphaFoldDB" id="A0A830HG35"/>
<evidence type="ECO:0000256" key="10">
    <source>
        <dbReference type="ARBA" id="ARBA00023180"/>
    </source>
</evidence>
<evidence type="ECO:0000256" key="1">
    <source>
        <dbReference type="ARBA" id="ARBA00004323"/>
    </source>
</evidence>